<keyword evidence="3 6" id="KW-0812">Transmembrane</keyword>
<feature type="transmembrane region" description="Helical" evidence="6">
    <location>
        <begin position="30"/>
        <end position="47"/>
    </location>
</feature>
<evidence type="ECO:0000313" key="8">
    <source>
        <dbReference type="Proteomes" id="UP000235589"/>
    </source>
</evidence>
<evidence type="ECO:0000256" key="5">
    <source>
        <dbReference type="ARBA" id="ARBA00023136"/>
    </source>
</evidence>
<dbReference type="GeneID" id="98062835"/>
<dbReference type="RefSeq" id="WP_102365793.1">
    <property type="nucleotide sequence ID" value="NZ_CP020991.1"/>
</dbReference>
<keyword evidence="7" id="KW-0378">Hydrolase</keyword>
<keyword evidence="2" id="KW-1003">Cell membrane</keyword>
<evidence type="ECO:0000256" key="6">
    <source>
        <dbReference type="SAM" id="Phobius"/>
    </source>
</evidence>
<dbReference type="Pfam" id="PF03788">
    <property type="entry name" value="LrgA"/>
    <property type="match status" value="1"/>
</dbReference>
<organism evidence="7 8">
    <name type="scientific">Monoglobus pectinilyticus</name>
    <dbReference type="NCBI Taxonomy" id="1981510"/>
    <lineage>
        <taxon>Bacteria</taxon>
        <taxon>Bacillati</taxon>
        <taxon>Bacillota</taxon>
        <taxon>Clostridia</taxon>
        <taxon>Monoglobales</taxon>
        <taxon>Monoglobaceae</taxon>
        <taxon>Monoglobus</taxon>
    </lineage>
</organism>
<dbReference type="EMBL" id="CP020991">
    <property type="protein sequence ID" value="AUO19597.1"/>
    <property type="molecule type" value="Genomic_DNA"/>
</dbReference>
<dbReference type="GO" id="GO:0016787">
    <property type="term" value="F:hydrolase activity"/>
    <property type="evidence" value="ECO:0007669"/>
    <property type="project" value="UniProtKB-KW"/>
</dbReference>
<evidence type="ECO:0000256" key="3">
    <source>
        <dbReference type="ARBA" id="ARBA00022692"/>
    </source>
</evidence>
<feature type="transmembrane region" description="Helical" evidence="6">
    <location>
        <begin position="59"/>
        <end position="78"/>
    </location>
</feature>
<reference evidence="7 8" key="1">
    <citation type="submission" date="2017-04" db="EMBL/GenBank/DDBJ databases">
        <title>Monoglobus pectinilyticus 14 draft genome.</title>
        <authorList>
            <person name="Kim C."/>
            <person name="Rosendale D.I."/>
            <person name="Kelly W.J."/>
            <person name="Tannock G.W."/>
            <person name="Patchett M.L."/>
            <person name="Jordens J.Z."/>
        </authorList>
    </citation>
    <scope>NUCLEOTIDE SEQUENCE [LARGE SCALE GENOMIC DNA]</scope>
    <source>
        <strain evidence="7 8">14</strain>
    </source>
</reference>
<comment type="subcellular location">
    <subcellularLocation>
        <location evidence="1">Cell membrane</location>
        <topology evidence="1">Multi-pass membrane protein</topology>
    </subcellularLocation>
</comment>
<evidence type="ECO:0000256" key="4">
    <source>
        <dbReference type="ARBA" id="ARBA00022989"/>
    </source>
</evidence>
<dbReference type="InterPro" id="IPR005538">
    <property type="entry name" value="LrgA/CidA"/>
</dbReference>
<proteinExistence type="predicted"/>
<dbReference type="KEGG" id="mpec:B9O19_01436"/>
<keyword evidence="5 6" id="KW-0472">Membrane</keyword>
<keyword evidence="4 6" id="KW-1133">Transmembrane helix</keyword>
<evidence type="ECO:0000256" key="2">
    <source>
        <dbReference type="ARBA" id="ARBA00022475"/>
    </source>
</evidence>
<feature type="transmembrane region" description="Helical" evidence="6">
    <location>
        <begin position="7"/>
        <end position="24"/>
    </location>
</feature>
<accession>A0A2K9P2W8</accession>
<sequence length="128" mass="14561">MRILKQIGFIFGICLVGQIIAELIPVPFPGSVMSMVLLFILFMLNWANPEKLKNVNDFLLENMSFFFVPSAVSIITKYDLIKNSIVQILIICVVSFVVTFAVTAYTVTFVMKIQERFRRKRIGSGDEC</sequence>
<gene>
    <name evidence="7" type="ORF">B9O19_01436</name>
</gene>
<dbReference type="OrthoDB" id="3176438at2"/>
<dbReference type="PANTHER" id="PTHR33931">
    <property type="entry name" value="HOLIN-LIKE PROTEIN CIDA-RELATED"/>
    <property type="match status" value="1"/>
</dbReference>
<dbReference type="GO" id="GO:0005886">
    <property type="term" value="C:plasma membrane"/>
    <property type="evidence" value="ECO:0007669"/>
    <property type="project" value="UniProtKB-SubCell"/>
</dbReference>
<evidence type="ECO:0000313" key="7">
    <source>
        <dbReference type="EMBL" id="AUO19597.1"/>
    </source>
</evidence>
<dbReference type="PANTHER" id="PTHR33931:SF2">
    <property type="entry name" value="HOLIN-LIKE PROTEIN CIDA"/>
    <property type="match status" value="1"/>
</dbReference>
<feature type="transmembrane region" description="Helical" evidence="6">
    <location>
        <begin position="84"/>
        <end position="111"/>
    </location>
</feature>
<keyword evidence="8" id="KW-1185">Reference proteome</keyword>
<evidence type="ECO:0000256" key="1">
    <source>
        <dbReference type="ARBA" id="ARBA00004651"/>
    </source>
</evidence>
<name>A0A2K9P2W8_9FIRM</name>
<protein>
    <submittedName>
        <fullName evidence="7">Murein hydrolase transporter LrgA</fullName>
    </submittedName>
</protein>
<dbReference type="Proteomes" id="UP000235589">
    <property type="component" value="Chromosome"/>
</dbReference>
<dbReference type="AlphaFoldDB" id="A0A2K9P2W8"/>